<comment type="caution">
    <text evidence="1">The sequence shown here is derived from an EMBL/GenBank/DDBJ whole genome shotgun (WGS) entry which is preliminary data.</text>
</comment>
<dbReference type="EMBL" id="AGNL01001387">
    <property type="protein sequence ID" value="EJK77035.1"/>
    <property type="molecule type" value="Genomic_DNA"/>
</dbReference>
<evidence type="ECO:0000313" key="1">
    <source>
        <dbReference type="EMBL" id="EJK77035.1"/>
    </source>
</evidence>
<accession>K0THR5</accession>
<reference evidence="1 2" key="1">
    <citation type="journal article" date="2012" name="Genome Biol.">
        <title>Genome and low-iron response of an oceanic diatom adapted to chronic iron limitation.</title>
        <authorList>
            <person name="Lommer M."/>
            <person name="Specht M."/>
            <person name="Roy A.S."/>
            <person name="Kraemer L."/>
            <person name="Andreson R."/>
            <person name="Gutowska M.A."/>
            <person name="Wolf J."/>
            <person name="Bergner S.V."/>
            <person name="Schilhabel M.B."/>
            <person name="Klostermeier U.C."/>
            <person name="Beiko R.G."/>
            <person name="Rosenstiel P."/>
            <person name="Hippler M."/>
            <person name="Laroche J."/>
        </authorList>
    </citation>
    <scope>NUCLEOTIDE SEQUENCE [LARGE SCALE GENOMIC DNA]</scope>
    <source>
        <strain evidence="1 2">CCMP1005</strain>
    </source>
</reference>
<protein>
    <submittedName>
        <fullName evidence="1">Uncharacterized protein</fullName>
    </submittedName>
</protein>
<evidence type="ECO:0000313" key="2">
    <source>
        <dbReference type="Proteomes" id="UP000266841"/>
    </source>
</evidence>
<gene>
    <name evidence="1" type="ORF">THAOC_01162</name>
</gene>
<dbReference type="AlphaFoldDB" id="K0THR5"/>
<proteinExistence type="predicted"/>
<organism evidence="1 2">
    <name type="scientific">Thalassiosira oceanica</name>
    <name type="common">Marine diatom</name>
    <dbReference type="NCBI Taxonomy" id="159749"/>
    <lineage>
        <taxon>Eukaryota</taxon>
        <taxon>Sar</taxon>
        <taxon>Stramenopiles</taxon>
        <taxon>Ochrophyta</taxon>
        <taxon>Bacillariophyta</taxon>
        <taxon>Coscinodiscophyceae</taxon>
        <taxon>Thalassiosirophycidae</taxon>
        <taxon>Thalassiosirales</taxon>
        <taxon>Thalassiosiraceae</taxon>
        <taxon>Thalassiosira</taxon>
    </lineage>
</organism>
<sequence length="235" mass="26366">MEGTWPSRGVIAVRLPSNGRPCREFRNYTNGIDGDGLAERRRGTSLGRDGYFKPRFYYERTSLQTHDGAYGHANGDVQDEEDADGDGDFDGDFMERADGSTVWMNYYACEDEIYNGTLYLSREDGIALIERCRIERRVQIKRVWDHAPIHMMIQICPHDQGTYTAPGAEHPEVTWGGNDGARIGPALNTNGAIYSIWGNRFTSDLGQPCDEDADCDTRQNLSCVENICSARMSDS</sequence>
<keyword evidence="2" id="KW-1185">Reference proteome</keyword>
<dbReference type="Proteomes" id="UP000266841">
    <property type="component" value="Unassembled WGS sequence"/>
</dbReference>
<name>K0THR5_THAOC</name>